<dbReference type="InterPro" id="IPR011123">
    <property type="entry name" value="Y_Y_Y"/>
</dbReference>
<dbReference type="Proteomes" id="UP000220840">
    <property type="component" value="Unassembled WGS sequence"/>
</dbReference>
<dbReference type="NCBIfam" id="NF010681">
    <property type="entry name" value="PRK14081.1"/>
    <property type="match status" value="1"/>
</dbReference>
<evidence type="ECO:0000259" key="1">
    <source>
        <dbReference type="Pfam" id="PF07495"/>
    </source>
</evidence>
<feature type="domain" description="Two component regulator three Y" evidence="1">
    <location>
        <begin position="581"/>
        <end position="645"/>
    </location>
</feature>
<feature type="domain" description="Two component regulator three Y" evidence="1">
    <location>
        <begin position="489"/>
        <end position="543"/>
    </location>
</feature>
<keyword evidence="4" id="KW-1185">Reference proteome</keyword>
<evidence type="ECO:0000313" key="4">
    <source>
        <dbReference type="Proteomes" id="UP000220840"/>
    </source>
</evidence>
<dbReference type="AlphaFoldDB" id="A0A2A7MD60"/>
<dbReference type="RefSeq" id="WP_058293402.1">
    <property type="nucleotide sequence ID" value="NZ_CAMRXC010000273.1"/>
</dbReference>
<dbReference type="EMBL" id="CAMTCP010000033">
    <property type="protein sequence ID" value="CAI3541916.1"/>
    <property type="molecule type" value="Genomic_DNA"/>
</dbReference>
<gene>
    <name evidence="2" type="ORF">CNEO2_120062</name>
    <name evidence="3" type="ORF">CQ394_16290</name>
</gene>
<feature type="domain" description="Two component regulator three Y" evidence="1">
    <location>
        <begin position="36"/>
        <end position="92"/>
    </location>
</feature>
<reference evidence="2" key="2">
    <citation type="submission" date="2022-10" db="EMBL/GenBank/DDBJ databases">
        <authorList>
            <person name="Aires J."/>
            <person name="Mesa V."/>
        </authorList>
    </citation>
    <scope>NUCLEOTIDE SEQUENCE</scope>
    <source>
        <strain evidence="2">Clostridium neonatale JD116</strain>
    </source>
</reference>
<dbReference type="Proteomes" id="UP001189143">
    <property type="component" value="Unassembled WGS sequence"/>
</dbReference>
<dbReference type="Pfam" id="PF07495">
    <property type="entry name" value="Y_Y_Y"/>
    <property type="match status" value="5"/>
</dbReference>
<evidence type="ECO:0000313" key="3">
    <source>
        <dbReference type="EMBL" id="PEG29500.1"/>
    </source>
</evidence>
<comment type="caution">
    <text evidence="3">The sequence shown here is derived from an EMBL/GenBank/DDBJ whole genome shotgun (WGS) entry which is preliminary data.</text>
</comment>
<feature type="domain" description="Two component regulator three Y" evidence="1">
    <location>
        <begin position="293"/>
        <end position="353"/>
    </location>
</feature>
<organism evidence="3 4">
    <name type="scientific">Clostridium neonatale</name>
    <dbReference type="NCBI Taxonomy" id="137838"/>
    <lineage>
        <taxon>Bacteria</taxon>
        <taxon>Bacillati</taxon>
        <taxon>Bacillota</taxon>
        <taxon>Clostridia</taxon>
        <taxon>Eubacteriales</taxon>
        <taxon>Clostridiaceae</taxon>
        <taxon>Clostridium</taxon>
    </lineage>
</organism>
<evidence type="ECO:0000313" key="2">
    <source>
        <dbReference type="EMBL" id="CAI3541916.1"/>
    </source>
</evidence>
<accession>A0A2A7MD60</accession>
<feature type="domain" description="Two component regulator three Y" evidence="1">
    <location>
        <begin position="389"/>
        <end position="451"/>
    </location>
</feature>
<dbReference type="OrthoDB" id="1925648at2"/>
<dbReference type="EMBL" id="PDCJ01000003">
    <property type="protein sequence ID" value="PEG29500.1"/>
    <property type="molecule type" value="Genomic_DNA"/>
</dbReference>
<sequence length="743" mass="87661">MENMQLKYVEVIFDKEKPQSMGTEIKIIGKIDEDISNLEYKFIVGKGGIWKTIQDFSINNECLWVPDSTGNYIVMVQAREKDGKKPLDYLAKQDYIICDEESMDNYNNNSNLSNEDINHMKTEEEKFEDIIEYKEKEDIISISSLNTDEKKILTEDFQNKESVKISASKEKIIEEVALDKDEITVGEKCSIEVKSYYDNNMLYRFYIKRYKDWDIIRDYETDNILKYTATQVGEKEFLIQCKRIESNEVFDDYRTIKVNVKEMRQLTINNFKCENKDLLVGEQLRFKVETNYHDETVLYKFYKIYENGRSTCIQEYSNNNVVCYDESQSGNYRILCLAKNILSNKEYDDRAIFVYTAKAYKDISIKNFIADLNSPQAIGSDIRLTSEIDGGKKLLYRYVVKGVIEEDTGFISDDEYIWSPKEVGEYEIIMYVKDSSYDGDYEDCRRINFLIEKKGEKPIKIVDVIVDKDRNTLINDPVNIMVKCESDAHVLYCFNIRRNGSLINKSDYNKSNWIDFTPNKTGEYEIEIMVKDKYSEKEYDAHTFVYLKVLDYLPAKIDYIIMPYKESHLIGDIISFECIVQDTQNILMKYETKINGRKVEETDYIKDKKLRFTPKVAGKYTIDVYAKNVKCKDEFDFKKQVNIYVSEALPVINTNIVTNKKEFKINEEITFDVFNKGGKDVCYEFYLMRNNTWERVQAYSRKKYYSFIPFTAGKYKILALVKSFYKKVNYEDYDELSFEVKDI</sequence>
<reference evidence="3 4" key="1">
    <citation type="submission" date="2017-10" db="EMBL/GenBank/DDBJ databases">
        <title>Effective Description of Clostridium neonatale sp. nov. linked to necrotizing enterocolitis in neonates and a clarification of species assignable to the genus Clostridium (Prazmowski 1880) emend. Lawson and Rainey 2016.</title>
        <authorList>
            <person name="Bernard K."/>
            <person name="Burdz T."/>
            <person name="Wiebe D."/>
            <person name="Balcewich B."/>
            <person name="Alfa M."/>
            <person name="Bernier A.-M."/>
        </authorList>
    </citation>
    <scope>NUCLEOTIDE SEQUENCE [LARGE SCALE GENOMIC DNA]</scope>
    <source>
        <strain evidence="3 4">LCDC99A005</strain>
    </source>
</reference>
<protein>
    <submittedName>
        <fullName evidence="3">Triple tyrosine motif-containing protein</fullName>
    </submittedName>
    <submittedName>
        <fullName evidence="2">Y_Y_Y domain containing protein</fullName>
    </submittedName>
</protein>
<dbReference type="STRING" id="137838.GCA_001458595_00433"/>
<name>A0A2A7MD60_9CLOT</name>
<proteinExistence type="predicted"/>